<feature type="non-terminal residue" evidence="1">
    <location>
        <position position="266"/>
    </location>
</feature>
<sequence length="266" mass="29900">MHLTCSKCHARHWPAERLSNSNLTTPRFGKCCLDGKVVLPATCAPPCALQELFDGTSNHSAHFKKNIRAYNSAFALASLGVTVDTSVLDGGGPYVFKIQGALYHHVGTLLPEQDKDPVYAQLYFYSSSEANAARMRRNQEIRTRNHNNMAALNPQVMGILDHVLRENHAYVQIYKTAFERLRDQQANHPNAPSEICARIRCEIGTDPRRYNEPTADEVAVILPGDSSIQTDYRDLIIQYRNGPGAMRRIYETNASYQPMVHVLLFP</sequence>
<gene>
    <name evidence="1" type="ORF">DFH08DRAFT_692056</name>
</gene>
<protein>
    <recommendedName>
        <fullName evidence="3">Helitron helicase-like domain-containing protein</fullName>
    </recommendedName>
</protein>
<dbReference type="Proteomes" id="UP001218218">
    <property type="component" value="Unassembled WGS sequence"/>
</dbReference>
<dbReference type="PANTHER" id="PTHR45786">
    <property type="entry name" value="DNA BINDING PROTEIN-LIKE"/>
    <property type="match status" value="1"/>
</dbReference>
<organism evidence="1 2">
    <name type="scientific">Mycena albidolilacea</name>
    <dbReference type="NCBI Taxonomy" id="1033008"/>
    <lineage>
        <taxon>Eukaryota</taxon>
        <taxon>Fungi</taxon>
        <taxon>Dikarya</taxon>
        <taxon>Basidiomycota</taxon>
        <taxon>Agaricomycotina</taxon>
        <taxon>Agaricomycetes</taxon>
        <taxon>Agaricomycetidae</taxon>
        <taxon>Agaricales</taxon>
        <taxon>Marasmiineae</taxon>
        <taxon>Mycenaceae</taxon>
        <taxon>Mycena</taxon>
    </lineage>
</organism>
<keyword evidence="2" id="KW-1185">Reference proteome</keyword>
<dbReference type="PANTHER" id="PTHR45786:SF74">
    <property type="entry name" value="ATP-DEPENDENT DNA HELICASE"/>
    <property type="match status" value="1"/>
</dbReference>
<comment type="caution">
    <text evidence="1">The sequence shown here is derived from an EMBL/GenBank/DDBJ whole genome shotgun (WGS) entry which is preliminary data.</text>
</comment>
<reference evidence="1" key="1">
    <citation type="submission" date="2023-03" db="EMBL/GenBank/DDBJ databases">
        <title>Massive genome expansion in bonnet fungi (Mycena s.s.) driven by repeated elements and novel gene families across ecological guilds.</title>
        <authorList>
            <consortium name="Lawrence Berkeley National Laboratory"/>
            <person name="Harder C.B."/>
            <person name="Miyauchi S."/>
            <person name="Viragh M."/>
            <person name="Kuo A."/>
            <person name="Thoen E."/>
            <person name="Andreopoulos B."/>
            <person name="Lu D."/>
            <person name="Skrede I."/>
            <person name="Drula E."/>
            <person name="Henrissat B."/>
            <person name="Morin E."/>
            <person name="Kohler A."/>
            <person name="Barry K."/>
            <person name="LaButti K."/>
            <person name="Morin E."/>
            <person name="Salamov A."/>
            <person name="Lipzen A."/>
            <person name="Mereny Z."/>
            <person name="Hegedus B."/>
            <person name="Baldrian P."/>
            <person name="Stursova M."/>
            <person name="Weitz H."/>
            <person name="Taylor A."/>
            <person name="Grigoriev I.V."/>
            <person name="Nagy L.G."/>
            <person name="Martin F."/>
            <person name="Kauserud H."/>
        </authorList>
    </citation>
    <scope>NUCLEOTIDE SEQUENCE</scope>
    <source>
        <strain evidence="1">CBHHK002</strain>
    </source>
</reference>
<accession>A0AAD7EW76</accession>
<name>A0AAD7EW76_9AGAR</name>
<proteinExistence type="predicted"/>
<evidence type="ECO:0000313" key="1">
    <source>
        <dbReference type="EMBL" id="KAJ7353307.1"/>
    </source>
</evidence>
<evidence type="ECO:0008006" key="3">
    <source>
        <dbReference type="Google" id="ProtNLM"/>
    </source>
</evidence>
<dbReference type="AlphaFoldDB" id="A0AAD7EW76"/>
<evidence type="ECO:0000313" key="2">
    <source>
        <dbReference type="Proteomes" id="UP001218218"/>
    </source>
</evidence>
<dbReference type="EMBL" id="JARIHO010000011">
    <property type="protein sequence ID" value="KAJ7353307.1"/>
    <property type="molecule type" value="Genomic_DNA"/>
</dbReference>